<dbReference type="EMBL" id="JAAMPU010000103">
    <property type="protein sequence ID" value="NMH27946.1"/>
    <property type="molecule type" value="Genomic_DNA"/>
</dbReference>
<feature type="transmembrane region" description="Helical" evidence="1">
    <location>
        <begin position="185"/>
        <end position="207"/>
    </location>
</feature>
<keyword evidence="1" id="KW-1133">Transmembrane helix</keyword>
<proteinExistence type="predicted"/>
<feature type="transmembrane region" description="Helical" evidence="1">
    <location>
        <begin position="157"/>
        <end position="179"/>
    </location>
</feature>
<feature type="transmembrane region" description="Helical" evidence="1">
    <location>
        <begin position="77"/>
        <end position="95"/>
    </location>
</feature>
<dbReference type="AlphaFoldDB" id="A0A972FL28"/>
<dbReference type="RefSeq" id="WP_169527052.1">
    <property type="nucleotide sequence ID" value="NZ_JAAMPU010000103.1"/>
</dbReference>
<sequence length="261" mass="30229">MSQCLNCEETIVANFCPNCGQKKFKRIDRKYLIDELQYSVIHTNKGFFYSVKKILLNPGKTAREFIDGNRVNHYKPILMAFTLVGITTFVSYKILGLQNIMKEVYAAMKINDNVSHDVITFLSSYNSAMMLAFIPLVSAFSAIAFRKWGQNYYEHIIMNTYGLCFYTLFSLLVIYPVMYLTRHEVQTFMTVSMLSSTVVLPIMVWFYKQFYYEKSLVSIIIRVLLMFVAMFILFVIAIFASVILFVIIKGPEAAAYFKPKQ</sequence>
<name>A0A972FL28_9FLAO</name>
<keyword evidence="3" id="KW-1185">Reference proteome</keyword>
<protein>
    <submittedName>
        <fullName evidence="2">DUF3667 domain-containing protein</fullName>
    </submittedName>
</protein>
<dbReference type="Proteomes" id="UP000712080">
    <property type="component" value="Unassembled WGS sequence"/>
</dbReference>
<accession>A0A972FL28</accession>
<reference evidence="2" key="1">
    <citation type="submission" date="2020-02" db="EMBL/GenBank/DDBJ databases">
        <title>Flavobacterium sp. genome.</title>
        <authorList>
            <person name="Jung H.S."/>
            <person name="Baek J.H."/>
            <person name="Jeon C.O."/>
        </authorList>
    </citation>
    <scope>NUCLEOTIDE SEQUENCE</scope>
    <source>
        <strain evidence="2">SE-s28</strain>
    </source>
</reference>
<keyword evidence="1" id="KW-0472">Membrane</keyword>
<gene>
    <name evidence="2" type="ORF">G6047_07875</name>
</gene>
<evidence type="ECO:0000256" key="1">
    <source>
        <dbReference type="SAM" id="Phobius"/>
    </source>
</evidence>
<keyword evidence="1" id="KW-0812">Transmembrane</keyword>
<feature type="transmembrane region" description="Helical" evidence="1">
    <location>
        <begin position="219"/>
        <end position="248"/>
    </location>
</feature>
<dbReference type="InterPro" id="IPR022134">
    <property type="entry name" value="DUF3667"/>
</dbReference>
<comment type="caution">
    <text evidence="2">The sequence shown here is derived from an EMBL/GenBank/DDBJ whole genome shotgun (WGS) entry which is preliminary data.</text>
</comment>
<feature type="transmembrane region" description="Helical" evidence="1">
    <location>
        <begin position="125"/>
        <end position="145"/>
    </location>
</feature>
<organism evidence="2 3">
    <name type="scientific">Flavobacterium silvaticum</name>
    <dbReference type="NCBI Taxonomy" id="1852020"/>
    <lineage>
        <taxon>Bacteria</taxon>
        <taxon>Pseudomonadati</taxon>
        <taxon>Bacteroidota</taxon>
        <taxon>Flavobacteriia</taxon>
        <taxon>Flavobacteriales</taxon>
        <taxon>Flavobacteriaceae</taxon>
        <taxon>Flavobacterium</taxon>
    </lineage>
</organism>
<evidence type="ECO:0000313" key="2">
    <source>
        <dbReference type="EMBL" id="NMH27946.1"/>
    </source>
</evidence>
<dbReference type="Pfam" id="PF12412">
    <property type="entry name" value="DUF3667"/>
    <property type="match status" value="1"/>
</dbReference>
<evidence type="ECO:0000313" key="3">
    <source>
        <dbReference type="Proteomes" id="UP000712080"/>
    </source>
</evidence>